<keyword evidence="1" id="KW-0812">Transmembrane</keyword>
<dbReference type="RefSeq" id="WP_012302319.1">
    <property type="nucleotide sequence ID" value="NC_010424.1"/>
</dbReference>
<proteinExistence type="predicted"/>
<name>B1I3U8_DESAP</name>
<dbReference type="OrthoDB" id="9797988at2"/>
<dbReference type="STRING" id="477974.Daud_1222"/>
<feature type="transmembrane region" description="Helical" evidence="1">
    <location>
        <begin position="66"/>
        <end position="85"/>
    </location>
</feature>
<dbReference type="InterPro" id="IPR005562">
    <property type="entry name" value="SpoVA"/>
</dbReference>
<dbReference type="NCBIfam" id="TIGR02838">
    <property type="entry name" value="spore_V_AC"/>
    <property type="match status" value="1"/>
</dbReference>
<sequence>MNVDFTKPAGIQRKQYRDFTDRINPKPNVLVNVVWAFVVGGIIAAIGQGFLNAFLAAGLPVLESGAMTAVVLIFIAAFLTGLGVFDDIAKYAGAGVIVPITGFANAMVAPAMEARNEGLVLGVGARLFTVAGPVLVFGIVVAWLTGLFYFLFR</sequence>
<dbReference type="EMBL" id="CP000860">
    <property type="protein sequence ID" value="ACA59733.1"/>
    <property type="molecule type" value="Genomic_DNA"/>
</dbReference>
<feature type="transmembrane region" description="Helical" evidence="1">
    <location>
        <begin position="132"/>
        <end position="152"/>
    </location>
</feature>
<evidence type="ECO:0000256" key="1">
    <source>
        <dbReference type="SAM" id="Phobius"/>
    </source>
</evidence>
<evidence type="ECO:0000313" key="3">
    <source>
        <dbReference type="Proteomes" id="UP000008544"/>
    </source>
</evidence>
<dbReference type="eggNOG" id="ENOG5031DDD">
    <property type="taxonomic scope" value="Bacteria"/>
</dbReference>
<protein>
    <submittedName>
        <fullName evidence="2">SpoVA protein</fullName>
    </submittedName>
</protein>
<feature type="transmembrane region" description="Helical" evidence="1">
    <location>
        <begin position="92"/>
        <end position="112"/>
    </location>
</feature>
<reference evidence="3" key="1">
    <citation type="submission" date="2007-10" db="EMBL/GenBank/DDBJ databases">
        <title>Complete sequence of chromosome of Desulforudis audaxviator MP104C.</title>
        <authorList>
            <person name="Copeland A."/>
            <person name="Lucas S."/>
            <person name="Lapidus A."/>
            <person name="Barry K."/>
            <person name="Glavina del Rio T."/>
            <person name="Dalin E."/>
            <person name="Tice H."/>
            <person name="Bruce D."/>
            <person name="Pitluck S."/>
            <person name="Lowry S.R."/>
            <person name="Larimer F."/>
            <person name="Land M.L."/>
            <person name="Hauser L."/>
            <person name="Kyrpides N."/>
            <person name="Ivanova N.N."/>
            <person name="Richardson P."/>
        </authorList>
    </citation>
    <scope>NUCLEOTIDE SEQUENCE [LARGE SCALE GENOMIC DNA]</scope>
    <source>
        <strain evidence="3">MP104C</strain>
    </source>
</reference>
<organism evidence="2 3">
    <name type="scientific">Desulforudis audaxviator (strain MP104C)</name>
    <dbReference type="NCBI Taxonomy" id="477974"/>
    <lineage>
        <taxon>Bacteria</taxon>
        <taxon>Bacillati</taxon>
        <taxon>Bacillota</taxon>
        <taxon>Clostridia</taxon>
        <taxon>Thermoanaerobacterales</taxon>
        <taxon>Candidatus Desulforudaceae</taxon>
        <taxon>Candidatus Desulforudis</taxon>
    </lineage>
</organism>
<keyword evidence="1" id="KW-0472">Membrane</keyword>
<accession>B1I3U8</accession>
<gene>
    <name evidence="2" type="ordered locus">Daud_1222</name>
</gene>
<reference evidence="2 3" key="2">
    <citation type="journal article" date="2008" name="Science">
        <title>Environmental genomics reveals a single-species ecosystem deep within Earth.</title>
        <authorList>
            <person name="Chivian D."/>
            <person name="Brodie E.L."/>
            <person name="Alm E.J."/>
            <person name="Culley D.E."/>
            <person name="Dehal P.S."/>
            <person name="Desantis T.Z."/>
            <person name="Gihring T.M."/>
            <person name="Lapidus A."/>
            <person name="Lin L.H."/>
            <person name="Lowry S.R."/>
            <person name="Moser D.P."/>
            <person name="Richardson P.M."/>
            <person name="Southam G."/>
            <person name="Wanger G."/>
            <person name="Pratt L.M."/>
            <person name="Andersen G.L."/>
            <person name="Hazen T.C."/>
            <person name="Brockman F.J."/>
            <person name="Arkin A.P."/>
            <person name="Onstott T.C."/>
        </authorList>
    </citation>
    <scope>NUCLEOTIDE SEQUENCE [LARGE SCALE GENOMIC DNA]</scope>
    <source>
        <strain evidence="2 3">MP104C</strain>
    </source>
</reference>
<keyword evidence="3" id="KW-1185">Reference proteome</keyword>
<dbReference type="HOGENOM" id="CLU_112786_0_1_9"/>
<dbReference type="Proteomes" id="UP000008544">
    <property type="component" value="Chromosome"/>
</dbReference>
<dbReference type="InterPro" id="IPR014203">
    <property type="entry name" value="Spore_V_AC"/>
</dbReference>
<dbReference type="AlphaFoldDB" id="B1I3U8"/>
<dbReference type="KEGG" id="dau:Daud_1222"/>
<dbReference type="PANTHER" id="PTHR38450:SF1">
    <property type="entry name" value="STAGE V SPORULATION PROTEIN AC"/>
    <property type="match status" value="1"/>
</dbReference>
<evidence type="ECO:0000313" key="2">
    <source>
        <dbReference type="EMBL" id="ACA59733.1"/>
    </source>
</evidence>
<keyword evidence="1" id="KW-1133">Transmembrane helix</keyword>
<dbReference type="PANTHER" id="PTHR38450">
    <property type="entry name" value="STAGE V SPORULATION PROTEIN AC-RELATED"/>
    <property type="match status" value="1"/>
</dbReference>
<dbReference type="Pfam" id="PF03862">
    <property type="entry name" value="SpoVAC_SpoVAEB"/>
    <property type="match status" value="1"/>
</dbReference>
<feature type="transmembrane region" description="Helical" evidence="1">
    <location>
        <begin position="29"/>
        <end position="54"/>
    </location>
</feature>